<organism evidence="2 3">
    <name type="scientific">Penicillium angulare</name>
    <dbReference type="NCBI Taxonomy" id="116970"/>
    <lineage>
        <taxon>Eukaryota</taxon>
        <taxon>Fungi</taxon>
        <taxon>Dikarya</taxon>
        <taxon>Ascomycota</taxon>
        <taxon>Pezizomycotina</taxon>
        <taxon>Eurotiomycetes</taxon>
        <taxon>Eurotiomycetidae</taxon>
        <taxon>Eurotiales</taxon>
        <taxon>Aspergillaceae</taxon>
        <taxon>Penicillium</taxon>
    </lineage>
</organism>
<evidence type="ECO:0000313" key="3">
    <source>
        <dbReference type="Proteomes" id="UP001149165"/>
    </source>
</evidence>
<feature type="region of interest" description="Disordered" evidence="1">
    <location>
        <begin position="109"/>
        <end position="291"/>
    </location>
</feature>
<feature type="compositionally biased region" description="Polar residues" evidence="1">
    <location>
        <begin position="135"/>
        <end position="152"/>
    </location>
</feature>
<dbReference type="Proteomes" id="UP001149165">
    <property type="component" value="Unassembled WGS sequence"/>
</dbReference>
<feature type="compositionally biased region" description="Low complexity" evidence="1">
    <location>
        <begin position="109"/>
        <end position="131"/>
    </location>
</feature>
<sequence>MSSTESGENGDTAPLHKLIKIHILCPSVSPTSRFTIHTLNLDDTVATLREKIQTWAPTCPLPTEQRLIFRGRHFNPTADSSTLREVLAPIDGNEFSLHLMLPPVASDNASLTSTGAGSSAATRSSAPPSTGNLYAANQNPFGAPSFQQNSSGHLARLPFSGTLVGPATNNTGQTQSHTSGPPPGQGLFGSVGTSNLDSANRTAPQMTSASSQAQPSRSGLFGGPPPSLFGPGSSVNSLNPEGSSSGRGGGLFGDGRPLTSLNPEGSSSGRAGGLFGPSSAGLNSGTTGASQPYDFLQAVRDRLNNPPTTSSSTTAGLNSGATGASQCFNSLQAISNRLNNPYQAPRFTTTGFNSGATDSSHHAGSPLQTGSVTGPFSSKMATRLSRHLPDAATGSLFLRVYDLRERVERIDRHMEMDILPSVETLSDLRFLQYLYVAEAHRDPASMASVGPTIFYREIEYLEGRITRLFERHEEWTRHLLRGPLFSASDPPTPVQDSPPMYLARSPEGNQGLVVSLGSAMPASDGGHSALPPLEPTRTVPFTGPNANLAPAPGGARPNQADVQNVVHQAVVNQQRRQNEAANGGAGGHFRRIWLFVRLYFFIYMISESGTWTRIIFVTAAVLISLLSDSDLPHQALRMLINPMQRHLERLAVVDDPTEQPAARPRAVIGDVLDYLWRAERSIVLLLASLVPGIGERQVQARSTAEAEAEQRRVEEERRQSEEQNQPEGQDIPEGQQGESQAQPQPQAAGETQPRAPHS</sequence>
<evidence type="ECO:0000256" key="1">
    <source>
        <dbReference type="SAM" id="MobiDB-lite"/>
    </source>
</evidence>
<dbReference type="AlphaFoldDB" id="A0A9W9EVI6"/>
<feature type="compositionally biased region" description="Polar residues" evidence="1">
    <location>
        <begin position="345"/>
        <end position="358"/>
    </location>
</feature>
<name>A0A9W9EVI6_9EURO</name>
<reference evidence="2" key="1">
    <citation type="submission" date="2022-11" db="EMBL/GenBank/DDBJ databases">
        <authorList>
            <person name="Petersen C."/>
        </authorList>
    </citation>
    <scope>NUCLEOTIDE SEQUENCE</scope>
    <source>
        <strain evidence="2">IBT 30069</strain>
    </source>
</reference>
<protein>
    <recommendedName>
        <fullName evidence="4">Ubiquitin-like domain-containing protein</fullName>
    </recommendedName>
</protein>
<keyword evidence="3" id="KW-1185">Reference proteome</keyword>
<dbReference type="GO" id="GO:0030968">
    <property type="term" value="P:endoplasmic reticulum unfolded protein response"/>
    <property type="evidence" value="ECO:0007669"/>
    <property type="project" value="TreeGrafter"/>
</dbReference>
<feature type="compositionally biased region" description="Low complexity" evidence="1">
    <location>
        <begin position="722"/>
        <end position="750"/>
    </location>
</feature>
<evidence type="ECO:0008006" key="4">
    <source>
        <dbReference type="Google" id="ProtNLM"/>
    </source>
</evidence>
<dbReference type="SUPFAM" id="SSF54236">
    <property type="entry name" value="Ubiquitin-like"/>
    <property type="match status" value="1"/>
</dbReference>
<feature type="compositionally biased region" description="Basic and acidic residues" evidence="1">
    <location>
        <begin position="708"/>
        <end position="721"/>
    </location>
</feature>
<dbReference type="PANTHER" id="PTHR12943">
    <property type="entry name" value="HOMOCYSTEINE-RESPONSIVE ENDOPLASMIC RETICULUM-RESIDENT UNIQUITIN-LIKE DOMAIN HERPUD PROTEIN FAMILY MEMBER"/>
    <property type="match status" value="1"/>
</dbReference>
<feature type="region of interest" description="Disordered" evidence="1">
    <location>
        <begin position="345"/>
        <end position="376"/>
    </location>
</feature>
<dbReference type="InterPro" id="IPR029071">
    <property type="entry name" value="Ubiquitin-like_domsf"/>
</dbReference>
<feature type="compositionally biased region" description="Polar residues" evidence="1">
    <location>
        <begin position="167"/>
        <end position="179"/>
    </location>
</feature>
<reference evidence="2" key="2">
    <citation type="journal article" date="2023" name="IMA Fungus">
        <title>Comparative genomic study of the Penicillium genus elucidates a diverse pangenome and 15 lateral gene transfer events.</title>
        <authorList>
            <person name="Petersen C."/>
            <person name="Sorensen T."/>
            <person name="Nielsen M.R."/>
            <person name="Sondergaard T.E."/>
            <person name="Sorensen J.L."/>
            <person name="Fitzpatrick D.A."/>
            <person name="Frisvad J.C."/>
            <person name="Nielsen K.L."/>
        </authorList>
    </citation>
    <scope>NUCLEOTIDE SEQUENCE</scope>
    <source>
        <strain evidence="2">IBT 30069</strain>
    </source>
</reference>
<dbReference type="InterPro" id="IPR039751">
    <property type="entry name" value="HERPUD1/2"/>
</dbReference>
<gene>
    <name evidence="2" type="ORF">N7456_012300</name>
</gene>
<feature type="compositionally biased region" description="Polar residues" evidence="1">
    <location>
        <begin position="366"/>
        <end position="376"/>
    </location>
</feature>
<feature type="compositionally biased region" description="Polar residues" evidence="1">
    <location>
        <begin position="280"/>
        <end position="290"/>
    </location>
</feature>
<feature type="compositionally biased region" description="Polar residues" evidence="1">
    <location>
        <begin position="259"/>
        <end position="269"/>
    </location>
</feature>
<dbReference type="Gene3D" id="3.10.20.90">
    <property type="entry name" value="Phosphatidylinositol 3-kinase Catalytic Subunit, Chain A, domain 1"/>
    <property type="match status" value="1"/>
</dbReference>
<dbReference type="PANTHER" id="PTHR12943:SF27">
    <property type="entry name" value="HOMOCYSTEINE-INDUCED ENDOPLASMIC RETICULUM PROTEIN, ISOFORM A"/>
    <property type="match status" value="1"/>
</dbReference>
<proteinExistence type="predicted"/>
<dbReference type="OrthoDB" id="21589at2759"/>
<feature type="compositionally biased region" description="Polar residues" evidence="1">
    <location>
        <begin position="191"/>
        <end position="214"/>
    </location>
</feature>
<comment type="caution">
    <text evidence="2">The sequence shown here is derived from an EMBL/GenBank/DDBJ whole genome shotgun (WGS) entry which is preliminary data.</text>
</comment>
<feature type="region of interest" description="Disordered" evidence="1">
    <location>
        <begin position="697"/>
        <end position="758"/>
    </location>
</feature>
<dbReference type="EMBL" id="JAPQKH010000007">
    <property type="protein sequence ID" value="KAJ5088684.1"/>
    <property type="molecule type" value="Genomic_DNA"/>
</dbReference>
<evidence type="ECO:0000313" key="2">
    <source>
        <dbReference type="EMBL" id="KAJ5088684.1"/>
    </source>
</evidence>
<accession>A0A9W9EVI6</accession>